<dbReference type="Proteomes" id="UP000182692">
    <property type="component" value="Unassembled WGS sequence"/>
</dbReference>
<evidence type="ECO:0000313" key="1">
    <source>
        <dbReference type="EMBL" id="SFP79419.1"/>
    </source>
</evidence>
<dbReference type="OrthoDB" id="5297568at2"/>
<dbReference type="PANTHER" id="PTHR38767">
    <property type="entry name" value="DNA POLYMERASE III SUBUNIT CHI"/>
    <property type="match status" value="1"/>
</dbReference>
<dbReference type="InterPro" id="IPR007459">
    <property type="entry name" value="DNA_pol3_chi"/>
</dbReference>
<organism evidence="1 2">
    <name type="scientific">Enterovibrio norvegicus DSM 15893</name>
    <dbReference type="NCBI Taxonomy" id="1121869"/>
    <lineage>
        <taxon>Bacteria</taxon>
        <taxon>Pseudomonadati</taxon>
        <taxon>Pseudomonadota</taxon>
        <taxon>Gammaproteobacteria</taxon>
        <taxon>Vibrionales</taxon>
        <taxon>Vibrionaceae</taxon>
        <taxon>Enterovibrio</taxon>
    </lineage>
</organism>
<dbReference type="RefSeq" id="WP_017013195.1">
    <property type="nucleotide sequence ID" value="NZ_FOWR01000024.1"/>
</dbReference>
<evidence type="ECO:0000313" key="2">
    <source>
        <dbReference type="Proteomes" id="UP000182692"/>
    </source>
</evidence>
<proteinExistence type="predicted"/>
<dbReference type="GeneID" id="35870341"/>
<name>A0A1I5T8P8_9GAMM</name>
<dbReference type="STRING" id="1121869.SAMN03084138_03146"/>
<dbReference type="Pfam" id="PF04364">
    <property type="entry name" value="DNA_pol3_chi"/>
    <property type="match status" value="1"/>
</dbReference>
<dbReference type="EMBL" id="FOWR01000024">
    <property type="protein sequence ID" value="SFP79419.1"/>
    <property type="molecule type" value="Genomic_DNA"/>
</dbReference>
<dbReference type="GO" id="GO:0003887">
    <property type="term" value="F:DNA-directed DNA polymerase activity"/>
    <property type="evidence" value="ECO:0007669"/>
    <property type="project" value="InterPro"/>
</dbReference>
<reference evidence="1 2" key="1">
    <citation type="submission" date="2016-10" db="EMBL/GenBank/DDBJ databases">
        <authorList>
            <person name="de Groot N.N."/>
        </authorList>
    </citation>
    <scope>NUCLEOTIDE SEQUENCE [LARGE SCALE GENOMIC DNA]</scope>
    <source>
        <strain evidence="1 2">DSM 15893</strain>
    </source>
</reference>
<dbReference type="AlphaFoldDB" id="A0A1I5T8P8"/>
<gene>
    <name evidence="1" type="ORF">SAMN03084138_03146</name>
</gene>
<protein>
    <submittedName>
        <fullName evidence="1">DNA polymerase III, chi subunit</fullName>
    </submittedName>
</protein>
<dbReference type="GO" id="GO:0003677">
    <property type="term" value="F:DNA binding"/>
    <property type="evidence" value="ECO:0007669"/>
    <property type="project" value="InterPro"/>
</dbReference>
<dbReference type="GO" id="GO:0006260">
    <property type="term" value="P:DNA replication"/>
    <property type="evidence" value="ECO:0007669"/>
    <property type="project" value="InterPro"/>
</dbReference>
<dbReference type="Gene3D" id="3.40.50.10110">
    <property type="entry name" value="DNA polymerase III subunit chi"/>
    <property type="match status" value="1"/>
</dbReference>
<dbReference type="SUPFAM" id="SSF102400">
    <property type="entry name" value="DNA polymerase III chi subunit"/>
    <property type="match status" value="1"/>
</dbReference>
<dbReference type="GO" id="GO:0032298">
    <property type="term" value="P:positive regulation of DNA-templated DNA replication initiation"/>
    <property type="evidence" value="ECO:0007669"/>
    <property type="project" value="TreeGrafter"/>
</dbReference>
<sequence length="154" mass="17212">MALATFYLLDESDTQPQQSMLDKVCQLSALYSQQGMKVYISANDKPQAEKVDEQLWQLSPDQFVPHNLVGEGPRGGAQVEIGWAGVRPSGHRNVLINLAEEAATFAPSFAQVVDFVPCEEALKQQARERYKIYRMAGRQMRTLAMNEMSDTSSN</sequence>
<accession>A0A1I5T8P8</accession>
<dbReference type="PANTHER" id="PTHR38767:SF1">
    <property type="entry name" value="DNA POLYMERASE III SUBUNIT CHI"/>
    <property type="match status" value="1"/>
</dbReference>
<dbReference type="InterPro" id="IPR036768">
    <property type="entry name" value="PolIII_chi_sf"/>
</dbReference>